<proteinExistence type="predicted"/>
<feature type="region of interest" description="Disordered" evidence="1">
    <location>
        <begin position="1"/>
        <end position="25"/>
    </location>
</feature>
<accession>A0A4Y7PLY6</accession>
<dbReference type="OrthoDB" id="2740448at2759"/>
<dbReference type="Pfam" id="PF00172">
    <property type="entry name" value="Zn_clus"/>
    <property type="match status" value="1"/>
</dbReference>
<evidence type="ECO:0000259" key="2">
    <source>
        <dbReference type="PROSITE" id="PS50048"/>
    </source>
</evidence>
<feature type="domain" description="Zn(2)-C6 fungal-type" evidence="2">
    <location>
        <begin position="29"/>
        <end position="62"/>
    </location>
</feature>
<sequence>MSPNGQYIFHQTWTPKDFPNGKPPPRKRSCTYCQSRHYACDKEERHPDRCGNCQAAGENCVYPTR</sequence>
<dbReference type="VEuPathDB" id="FungiDB:BD410DRAFT_795366"/>
<dbReference type="Proteomes" id="UP000294933">
    <property type="component" value="Unassembled WGS sequence"/>
</dbReference>
<feature type="non-terminal residue" evidence="3">
    <location>
        <position position="1"/>
    </location>
</feature>
<dbReference type="GO" id="GO:0008270">
    <property type="term" value="F:zinc ion binding"/>
    <property type="evidence" value="ECO:0007669"/>
    <property type="project" value="InterPro"/>
</dbReference>
<evidence type="ECO:0000313" key="4">
    <source>
        <dbReference type="Proteomes" id="UP000294933"/>
    </source>
</evidence>
<gene>
    <name evidence="3" type="ORF">BD410DRAFT_795366</name>
</gene>
<reference evidence="3 4" key="1">
    <citation type="submission" date="2018-06" db="EMBL/GenBank/DDBJ databases">
        <title>A transcriptomic atlas of mushroom development highlights an independent origin of complex multicellularity.</title>
        <authorList>
            <consortium name="DOE Joint Genome Institute"/>
            <person name="Krizsan K."/>
            <person name="Almasi E."/>
            <person name="Merenyi Z."/>
            <person name="Sahu N."/>
            <person name="Viragh M."/>
            <person name="Koszo T."/>
            <person name="Mondo S."/>
            <person name="Kiss B."/>
            <person name="Balint B."/>
            <person name="Kues U."/>
            <person name="Barry K."/>
            <person name="Hegedus J.C."/>
            <person name="Henrissat B."/>
            <person name="Johnson J."/>
            <person name="Lipzen A."/>
            <person name="Ohm R."/>
            <person name="Nagy I."/>
            <person name="Pangilinan J."/>
            <person name="Yan J."/>
            <person name="Xiong Y."/>
            <person name="Grigoriev I.V."/>
            <person name="Hibbett D.S."/>
            <person name="Nagy L.G."/>
        </authorList>
    </citation>
    <scope>NUCLEOTIDE SEQUENCE [LARGE SCALE GENOMIC DNA]</scope>
    <source>
        <strain evidence="3 4">SZMC22713</strain>
    </source>
</reference>
<dbReference type="InterPro" id="IPR001138">
    <property type="entry name" value="Zn2Cys6_DnaBD"/>
</dbReference>
<evidence type="ECO:0000256" key="1">
    <source>
        <dbReference type="SAM" id="MobiDB-lite"/>
    </source>
</evidence>
<dbReference type="AlphaFoldDB" id="A0A4Y7PLY6"/>
<dbReference type="EMBL" id="ML170243">
    <property type="protein sequence ID" value="TDL16433.1"/>
    <property type="molecule type" value="Genomic_DNA"/>
</dbReference>
<feature type="compositionally biased region" description="Polar residues" evidence="1">
    <location>
        <begin position="1"/>
        <end position="14"/>
    </location>
</feature>
<dbReference type="PROSITE" id="PS50048">
    <property type="entry name" value="ZN2_CY6_FUNGAL_2"/>
    <property type="match status" value="1"/>
</dbReference>
<dbReference type="InterPro" id="IPR036864">
    <property type="entry name" value="Zn2-C6_fun-type_DNA-bd_sf"/>
</dbReference>
<dbReference type="SUPFAM" id="SSF57701">
    <property type="entry name" value="Zn2/Cys6 DNA-binding domain"/>
    <property type="match status" value="1"/>
</dbReference>
<dbReference type="Gene3D" id="4.10.240.10">
    <property type="entry name" value="Zn(2)-C6 fungal-type DNA-binding domain"/>
    <property type="match status" value="1"/>
</dbReference>
<organism evidence="3 4">
    <name type="scientific">Rickenella mellea</name>
    <dbReference type="NCBI Taxonomy" id="50990"/>
    <lineage>
        <taxon>Eukaryota</taxon>
        <taxon>Fungi</taxon>
        <taxon>Dikarya</taxon>
        <taxon>Basidiomycota</taxon>
        <taxon>Agaricomycotina</taxon>
        <taxon>Agaricomycetes</taxon>
        <taxon>Hymenochaetales</taxon>
        <taxon>Rickenellaceae</taxon>
        <taxon>Rickenella</taxon>
    </lineage>
</organism>
<evidence type="ECO:0000313" key="3">
    <source>
        <dbReference type="EMBL" id="TDL16433.1"/>
    </source>
</evidence>
<protein>
    <recommendedName>
        <fullName evidence="2">Zn(2)-C6 fungal-type domain-containing protein</fullName>
    </recommendedName>
</protein>
<dbReference type="GO" id="GO:0000981">
    <property type="term" value="F:DNA-binding transcription factor activity, RNA polymerase II-specific"/>
    <property type="evidence" value="ECO:0007669"/>
    <property type="project" value="InterPro"/>
</dbReference>
<name>A0A4Y7PLY6_9AGAM</name>
<keyword evidence="4" id="KW-1185">Reference proteome</keyword>